<name>A0A3P5XKM3_9BACL</name>
<dbReference type="InterPro" id="IPR011009">
    <property type="entry name" value="Kinase-like_dom_sf"/>
</dbReference>
<dbReference type="OrthoDB" id="3806873at2"/>
<dbReference type="Proteomes" id="UP000270468">
    <property type="component" value="Unassembled WGS sequence"/>
</dbReference>
<organism evidence="2 3">
    <name type="scientific">Filibacter tadaridae</name>
    <dbReference type="NCBI Taxonomy" id="2483811"/>
    <lineage>
        <taxon>Bacteria</taxon>
        <taxon>Bacillati</taxon>
        <taxon>Bacillota</taxon>
        <taxon>Bacilli</taxon>
        <taxon>Bacillales</taxon>
        <taxon>Caryophanaceae</taxon>
        <taxon>Filibacter</taxon>
    </lineage>
</organism>
<proteinExistence type="predicted"/>
<dbReference type="SUPFAM" id="SSF56112">
    <property type="entry name" value="Protein kinase-like (PK-like)"/>
    <property type="match status" value="1"/>
</dbReference>
<dbReference type="CDD" id="cd05154">
    <property type="entry name" value="ACAD10_11_N-like"/>
    <property type="match status" value="1"/>
</dbReference>
<keyword evidence="2" id="KW-0808">Transferase</keyword>
<dbReference type="Gene3D" id="3.90.1200.10">
    <property type="match status" value="1"/>
</dbReference>
<sequence>MEKTLKDTIPIRIGEELNIERLAQFLRETIDNLPEGELHIRQFGAGHSNLTYALEIGDWEAVLRRPPLGPVAPKAHDMEREFNVLAAIHPVFDTAPKPLVFSADESIIGSPFFIMERRHGVVLDTAYPDGVEGSVELARKLSEMMVDKLVELHAIDYTQTALADMVKPAGFVERQVTGWIGRYEKSKTAELPEIAKLTTWLEKNMPTSSSPTIIHYDYKLNNAMFSGDFSGMTGLFDWEMATVGDPLLDVGAAMSYWMQADDPEMLLTALGKPPITVHEGFYTRDEFIARYAEKSGRDVSHIHYYVTFAYFKLAVICQQIYYRYSVGQTKDPRFAHMDKFVHSLVRHALNGTTQA</sequence>
<dbReference type="AlphaFoldDB" id="A0A3P5XKM3"/>
<dbReference type="PANTHER" id="PTHR47829">
    <property type="entry name" value="HYDROLASE, PUTATIVE (AFU_ORTHOLOGUE AFUA_1G12880)-RELATED"/>
    <property type="match status" value="1"/>
</dbReference>
<gene>
    <name evidence="2" type="ORF">FILTAD_01847</name>
</gene>
<reference evidence="2 3" key="1">
    <citation type="submission" date="2018-11" db="EMBL/GenBank/DDBJ databases">
        <authorList>
            <person name="Criscuolo A."/>
        </authorList>
    </citation>
    <scope>NUCLEOTIDE SEQUENCE [LARGE SCALE GENOMIC DNA]</scope>
    <source>
        <strain evidence="2">ATB-66</strain>
    </source>
</reference>
<dbReference type="InterPro" id="IPR002575">
    <property type="entry name" value="Aminoglycoside_PTrfase"/>
</dbReference>
<dbReference type="Gene3D" id="3.30.200.20">
    <property type="entry name" value="Phosphorylase Kinase, domain 1"/>
    <property type="match status" value="1"/>
</dbReference>
<evidence type="ECO:0000259" key="1">
    <source>
        <dbReference type="Pfam" id="PF01636"/>
    </source>
</evidence>
<dbReference type="GO" id="GO:0016740">
    <property type="term" value="F:transferase activity"/>
    <property type="evidence" value="ECO:0007669"/>
    <property type="project" value="UniProtKB-KW"/>
</dbReference>
<evidence type="ECO:0000313" key="2">
    <source>
        <dbReference type="EMBL" id="VDC28233.1"/>
    </source>
</evidence>
<dbReference type="Pfam" id="PF01636">
    <property type="entry name" value="APH"/>
    <property type="match status" value="1"/>
</dbReference>
<dbReference type="InterPro" id="IPR041726">
    <property type="entry name" value="ACAD10_11_N"/>
</dbReference>
<feature type="domain" description="Aminoglycoside phosphotransferase" evidence="1">
    <location>
        <begin position="39"/>
        <end position="267"/>
    </location>
</feature>
<dbReference type="RefSeq" id="WP_124070355.1">
    <property type="nucleotide sequence ID" value="NZ_CBCRXF010000005.1"/>
</dbReference>
<keyword evidence="3" id="KW-1185">Reference proteome</keyword>
<dbReference type="InterPro" id="IPR052898">
    <property type="entry name" value="ACAD10-like"/>
</dbReference>
<dbReference type="EMBL" id="UXAV01000041">
    <property type="protein sequence ID" value="VDC28233.1"/>
    <property type="molecule type" value="Genomic_DNA"/>
</dbReference>
<evidence type="ECO:0000313" key="3">
    <source>
        <dbReference type="Proteomes" id="UP000270468"/>
    </source>
</evidence>
<dbReference type="EC" id="2.7.1.-" evidence="2"/>
<accession>A0A3P5XKM3</accession>
<dbReference type="PANTHER" id="PTHR47829:SF1">
    <property type="entry name" value="HAD FAMILY PHOSPHATASE"/>
    <property type="match status" value="1"/>
</dbReference>
<protein>
    <submittedName>
        <fullName evidence="2">Aminoglycoside phosphotransferase</fullName>
        <ecNumber evidence="2">2.7.1.-</ecNumber>
    </submittedName>
</protein>